<dbReference type="GO" id="GO:0004984">
    <property type="term" value="F:olfactory receptor activity"/>
    <property type="evidence" value="ECO:0007669"/>
    <property type="project" value="InterPro"/>
</dbReference>
<feature type="transmembrane region" description="Helical" evidence="11">
    <location>
        <begin position="142"/>
        <end position="165"/>
    </location>
</feature>
<keyword evidence="8 11" id="KW-0472">Membrane</keyword>
<organism evidence="13 14">
    <name type="scientific">Geotrypetes seraphini</name>
    <name type="common">Gaboon caecilian</name>
    <name type="synonym">Caecilia seraphini</name>
    <dbReference type="NCBI Taxonomy" id="260995"/>
    <lineage>
        <taxon>Eukaryota</taxon>
        <taxon>Metazoa</taxon>
        <taxon>Chordata</taxon>
        <taxon>Craniata</taxon>
        <taxon>Vertebrata</taxon>
        <taxon>Euteleostomi</taxon>
        <taxon>Amphibia</taxon>
        <taxon>Gymnophiona</taxon>
        <taxon>Geotrypetes</taxon>
    </lineage>
</organism>
<dbReference type="AlphaFoldDB" id="A0A6P8PDB8"/>
<feature type="transmembrane region" description="Helical" evidence="11">
    <location>
        <begin position="27"/>
        <end position="50"/>
    </location>
</feature>
<dbReference type="InterPro" id="IPR017452">
    <property type="entry name" value="GPCR_Rhodpsn_7TM"/>
</dbReference>
<protein>
    <submittedName>
        <fullName evidence="14">Olfactory receptor 10A4-like</fullName>
    </submittedName>
</protein>
<evidence type="ECO:0000256" key="2">
    <source>
        <dbReference type="ARBA" id="ARBA00022475"/>
    </source>
</evidence>
<keyword evidence="7" id="KW-0297">G-protein coupled receptor</keyword>
<proteinExistence type="predicted"/>
<dbReference type="InterPro" id="IPR050516">
    <property type="entry name" value="Olfactory_GPCR"/>
</dbReference>
<evidence type="ECO:0000256" key="10">
    <source>
        <dbReference type="ARBA" id="ARBA00023224"/>
    </source>
</evidence>
<keyword evidence="4 11" id="KW-0812">Transmembrane</keyword>
<feature type="domain" description="G-protein coupled receptors family 1 profile" evidence="12">
    <location>
        <begin position="42"/>
        <end position="289"/>
    </location>
</feature>
<keyword evidence="2" id="KW-1003">Cell membrane</keyword>
<evidence type="ECO:0000256" key="1">
    <source>
        <dbReference type="ARBA" id="ARBA00004651"/>
    </source>
</evidence>
<evidence type="ECO:0000256" key="11">
    <source>
        <dbReference type="SAM" id="Phobius"/>
    </source>
</evidence>
<dbReference type="Gene3D" id="1.20.1070.10">
    <property type="entry name" value="Rhodopsin 7-helix transmembrane proteins"/>
    <property type="match status" value="1"/>
</dbReference>
<reference evidence="14" key="1">
    <citation type="submission" date="2025-08" db="UniProtKB">
        <authorList>
            <consortium name="RefSeq"/>
        </authorList>
    </citation>
    <scope>IDENTIFICATION</scope>
</reference>
<dbReference type="GO" id="GO:0004930">
    <property type="term" value="F:G protein-coupled receptor activity"/>
    <property type="evidence" value="ECO:0007669"/>
    <property type="project" value="UniProtKB-KW"/>
</dbReference>
<keyword evidence="9" id="KW-0675">Receptor</keyword>
<evidence type="ECO:0000313" key="14">
    <source>
        <dbReference type="RefSeq" id="XP_033779100.1"/>
    </source>
</evidence>
<dbReference type="KEGG" id="gsh:117349618"/>
<evidence type="ECO:0000256" key="5">
    <source>
        <dbReference type="ARBA" id="ARBA00022725"/>
    </source>
</evidence>
<feature type="transmembrane region" description="Helical" evidence="11">
    <location>
        <begin position="272"/>
        <end position="291"/>
    </location>
</feature>
<evidence type="ECO:0000256" key="9">
    <source>
        <dbReference type="ARBA" id="ARBA00023170"/>
    </source>
</evidence>
<sequence length="318" mass="36708">MALQNQTLKTDFILLGFSDLSLHVQQFLFVMLLVVYIFAFLGNLLVFTILTVDPVLHTPMYFFLRNLSFVEMSLTTVIVPNTLEKLLAEDRSISFLGCAFQLYFFALFANEECILLCIMAYDRYIAICNPLRYSIIMSNRRCVYLAVGSWIMSILFQIGQVSFIFSLPFCISNEIHHFFCDFTPVLKLSCTNTYLNDIIRMTAAFLFLFLPFLIILASYIYIFSTVMKMNSKTGRSKAFSTCTSHVTSVTLFYVTAMLVYFQPSVGYVDERVFAVCYCIINPLLNPLIYSLRSKEVKGSLKRKIWKNLLSLFKLRHLI</sequence>
<dbReference type="RefSeq" id="XP_033779100.1">
    <property type="nucleotide sequence ID" value="XM_033923209.1"/>
</dbReference>
<dbReference type="InParanoid" id="A0A6P8PDB8"/>
<dbReference type="CDD" id="cd15225">
    <property type="entry name" value="7tmA_OR10A-like"/>
    <property type="match status" value="1"/>
</dbReference>
<dbReference type="InterPro" id="IPR000276">
    <property type="entry name" value="GPCR_Rhodpsn"/>
</dbReference>
<dbReference type="Proteomes" id="UP000515159">
    <property type="component" value="Chromosome 16"/>
</dbReference>
<evidence type="ECO:0000256" key="8">
    <source>
        <dbReference type="ARBA" id="ARBA00023136"/>
    </source>
</evidence>
<keyword evidence="13" id="KW-1185">Reference proteome</keyword>
<feature type="transmembrane region" description="Helical" evidence="11">
    <location>
        <begin position="62"/>
        <end position="80"/>
    </location>
</feature>
<dbReference type="PRINTS" id="PR00237">
    <property type="entry name" value="GPCRRHODOPSN"/>
</dbReference>
<dbReference type="SUPFAM" id="SSF81321">
    <property type="entry name" value="Family A G protein-coupled receptor-like"/>
    <property type="match status" value="1"/>
</dbReference>
<evidence type="ECO:0000256" key="6">
    <source>
        <dbReference type="ARBA" id="ARBA00022989"/>
    </source>
</evidence>
<accession>A0A6P8PDB8</accession>
<evidence type="ECO:0000313" key="13">
    <source>
        <dbReference type="Proteomes" id="UP000515159"/>
    </source>
</evidence>
<keyword evidence="5" id="KW-0552">Olfaction</keyword>
<dbReference type="PANTHER" id="PTHR26452">
    <property type="entry name" value="OLFACTORY RECEPTOR"/>
    <property type="match status" value="1"/>
</dbReference>
<keyword evidence="3" id="KW-0716">Sensory transduction</keyword>
<gene>
    <name evidence="14" type="primary">LOC117349618</name>
</gene>
<dbReference type="GeneID" id="117349618"/>
<evidence type="ECO:0000256" key="3">
    <source>
        <dbReference type="ARBA" id="ARBA00022606"/>
    </source>
</evidence>
<evidence type="ECO:0000259" key="12">
    <source>
        <dbReference type="PROSITE" id="PS50262"/>
    </source>
</evidence>
<dbReference type="InterPro" id="IPR000725">
    <property type="entry name" value="Olfact_rcpt"/>
</dbReference>
<evidence type="ECO:0000256" key="7">
    <source>
        <dbReference type="ARBA" id="ARBA00023040"/>
    </source>
</evidence>
<comment type="subcellular location">
    <subcellularLocation>
        <location evidence="1">Cell membrane</location>
        <topology evidence="1">Multi-pass membrane protein</topology>
    </subcellularLocation>
</comment>
<dbReference type="Pfam" id="PF13853">
    <property type="entry name" value="7tm_4"/>
    <property type="match status" value="1"/>
</dbReference>
<keyword evidence="10" id="KW-0807">Transducer</keyword>
<dbReference type="OrthoDB" id="5951233at2759"/>
<feature type="transmembrane region" description="Helical" evidence="11">
    <location>
        <begin position="100"/>
        <end position="121"/>
    </location>
</feature>
<keyword evidence="6 11" id="KW-1133">Transmembrane helix</keyword>
<dbReference type="PRINTS" id="PR00245">
    <property type="entry name" value="OLFACTORYR"/>
</dbReference>
<dbReference type="GO" id="GO:0005886">
    <property type="term" value="C:plasma membrane"/>
    <property type="evidence" value="ECO:0007669"/>
    <property type="project" value="UniProtKB-SubCell"/>
</dbReference>
<dbReference type="PROSITE" id="PS50262">
    <property type="entry name" value="G_PROTEIN_RECEP_F1_2"/>
    <property type="match status" value="1"/>
</dbReference>
<feature type="transmembrane region" description="Helical" evidence="11">
    <location>
        <begin position="203"/>
        <end position="226"/>
    </location>
</feature>
<dbReference type="FunFam" id="1.20.1070.10:FF:000001">
    <property type="entry name" value="Olfactory receptor"/>
    <property type="match status" value="1"/>
</dbReference>
<name>A0A6P8PDB8_GEOSA</name>
<evidence type="ECO:0000256" key="4">
    <source>
        <dbReference type="ARBA" id="ARBA00022692"/>
    </source>
</evidence>
<feature type="transmembrane region" description="Helical" evidence="11">
    <location>
        <begin position="238"/>
        <end position="260"/>
    </location>
</feature>